<organism evidence="2">
    <name type="scientific">Eucalyptus grandis</name>
    <name type="common">Flooded gum</name>
    <dbReference type="NCBI Taxonomy" id="71139"/>
    <lineage>
        <taxon>Eukaryota</taxon>
        <taxon>Viridiplantae</taxon>
        <taxon>Streptophyta</taxon>
        <taxon>Embryophyta</taxon>
        <taxon>Tracheophyta</taxon>
        <taxon>Spermatophyta</taxon>
        <taxon>Magnoliopsida</taxon>
        <taxon>eudicotyledons</taxon>
        <taxon>Gunneridae</taxon>
        <taxon>Pentapetalae</taxon>
        <taxon>rosids</taxon>
        <taxon>malvids</taxon>
        <taxon>Myrtales</taxon>
        <taxon>Myrtaceae</taxon>
        <taxon>Myrtoideae</taxon>
        <taxon>Eucalypteae</taxon>
        <taxon>Eucalyptus</taxon>
    </lineage>
</organism>
<feature type="compositionally biased region" description="Basic and acidic residues" evidence="1">
    <location>
        <begin position="30"/>
        <end position="43"/>
    </location>
</feature>
<feature type="region of interest" description="Disordered" evidence="1">
    <location>
        <begin position="1"/>
        <end position="79"/>
    </location>
</feature>
<dbReference type="InParanoid" id="A0A059D564"/>
<evidence type="ECO:0000256" key="1">
    <source>
        <dbReference type="SAM" id="MobiDB-lite"/>
    </source>
</evidence>
<gene>
    <name evidence="2" type="ORF">EUGRSUZ_B02595</name>
</gene>
<dbReference type="EMBL" id="KK198754">
    <property type="protein sequence ID" value="KCW85868.1"/>
    <property type="molecule type" value="Genomic_DNA"/>
</dbReference>
<accession>A0A059D564</accession>
<proteinExistence type="predicted"/>
<evidence type="ECO:0000313" key="2">
    <source>
        <dbReference type="EMBL" id="KCW85868.1"/>
    </source>
</evidence>
<name>A0A059D564_EUCGR</name>
<dbReference type="Gramene" id="KCW85868">
    <property type="protein sequence ID" value="KCW85868"/>
    <property type="gene ID" value="EUGRSUZ_B02595"/>
</dbReference>
<protein>
    <submittedName>
        <fullName evidence="2">Uncharacterized protein</fullName>
    </submittedName>
</protein>
<dbReference type="AlphaFoldDB" id="A0A059D564"/>
<reference evidence="2" key="1">
    <citation type="submission" date="2013-07" db="EMBL/GenBank/DDBJ databases">
        <title>The genome of Eucalyptus grandis.</title>
        <authorList>
            <person name="Schmutz J."/>
            <person name="Hayes R."/>
            <person name="Myburg A."/>
            <person name="Tuskan G."/>
            <person name="Grattapaglia D."/>
            <person name="Rokhsar D.S."/>
        </authorList>
    </citation>
    <scope>NUCLEOTIDE SEQUENCE</scope>
    <source>
        <tissue evidence="2">Leaf extractions</tissue>
    </source>
</reference>
<sequence length="79" mass="8058">MSSPIGRSAKDRERKRRGCESTGARLPEVPGDRAGNRRVEAARSDGAPEIEVGDRGGGGGGGGAGGARDNGQCTHPMKL</sequence>
<feature type="compositionally biased region" description="Gly residues" evidence="1">
    <location>
        <begin position="55"/>
        <end position="68"/>
    </location>
</feature>